<dbReference type="EMBL" id="FOWC01000001">
    <property type="protein sequence ID" value="SFO17055.1"/>
    <property type="molecule type" value="Genomic_DNA"/>
</dbReference>
<name>A0A1I5EZY6_9PSEU</name>
<proteinExistence type="predicted"/>
<organism evidence="1 2">
    <name type="scientific">Amycolatopsis rubida</name>
    <dbReference type="NCBI Taxonomy" id="112413"/>
    <lineage>
        <taxon>Bacteria</taxon>
        <taxon>Bacillati</taxon>
        <taxon>Actinomycetota</taxon>
        <taxon>Actinomycetes</taxon>
        <taxon>Pseudonocardiales</taxon>
        <taxon>Pseudonocardiaceae</taxon>
        <taxon>Amycolatopsis</taxon>
    </lineage>
</organism>
<evidence type="ECO:0000313" key="1">
    <source>
        <dbReference type="EMBL" id="SFO17055.1"/>
    </source>
</evidence>
<protein>
    <submittedName>
        <fullName evidence="1">Uncharacterized protein</fullName>
    </submittedName>
</protein>
<dbReference type="Proteomes" id="UP000199137">
    <property type="component" value="Unassembled WGS sequence"/>
</dbReference>
<accession>A0A1I5EZY6</accession>
<dbReference type="AlphaFoldDB" id="A0A1I5EZY6"/>
<sequence>MLTARVGSDSSFCEGHRKTCRPAPALPPSEVAANHIDAVTGENIPEGLAVKLSCGLSTRLQEDTLIARFVVPGFIELAFQIFNEPLLLLGARRCSSELEAVRIKRQPTSHAYLHRLRDNRLHQAFGGPSQTRRPHLLEDNGDAIECIVDLLLRCARLAFTEKPGGNHGPAPVVQAARPLVPGNGVPAGFGHPSSDPIFPVNRVDNGISGSVGSLGEVRQCTAESVQVANRSAGALLPLP</sequence>
<reference evidence="1 2" key="1">
    <citation type="submission" date="2016-10" db="EMBL/GenBank/DDBJ databases">
        <authorList>
            <person name="de Groot N.N."/>
        </authorList>
    </citation>
    <scope>NUCLEOTIDE SEQUENCE [LARGE SCALE GENOMIC DNA]</scope>
    <source>
        <strain evidence="1 2">DSM 44637</strain>
    </source>
</reference>
<gene>
    <name evidence="1" type="ORF">SAMN05421854_101880</name>
</gene>
<evidence type="ECO:0000313" key="2">
    <source>
        <dbReference type="Proteomes" id="UP000199137"/>
    </source>
</evidence>